<keyword evidence="1" id="KW-0808">Transferase</keyword>
<proteinExistence type="predicted"/>
<name>A0ABW8UVA3_9RHOB</name>
<gene>
    <name evidence="1" type="ORF">ACERZ8_08940</name>
</gene>
<evidence type="ECO:0000313" key="1">
    <source>
        <dbReference type="EMBL" id="MFL4469984.1"/>
    </source>
</evidence>
<protein>
    <submittedName>
        <fullName evidence="1">Rhamnosyl transferase</fullName>
    </submittedName>
</protein>
<sequence length="269" mass="29773">MQVIGLCRFSYPAVGGFQVDFEDFEEKLAYLYAPARMEERFATFETITLPALRAQTDPDFTLVVVIGDSLPDHYRARLETLLADMPQAVIQSHPPAQHRPIMKQIINSVRVDSDAPCLQFRMDDDDAVAVDFVARLRQVAGDVSDLAARDNLLAIDFNRGFIVRPGADGIAAVETAAPYQTAALAMMVAPGSRQTIMNFAHHKLAEKMTTVTVTDSIMMLRGHNDYNDSRQGPSAKSHKLTRMDAAGEALLRERFAIDADTVRRAFSAL</sequence>
<dbReference type="Pfam" id="PF11316">
    <property type="entry name" value="Rhamno_transf"/>
    <property type="match status" value="1"/>
</dbReference>
<accession>A0ABW8UVA3</accession>
<organism evidence="1 2">
    <name type="scientific">Tateyamaria armeniaca</name>
    <dbReference type="NCBI Taxonomy" id="2518930"/>
    <lineage>
        <taxon>Bacteria</taxon>
        <taxon>Pseudomonadati</taxon>
        <taxon>Pseudomonadota</taxon>
        <taxon>Alphaproteobacteria</taxon>
        <taxon>Rhodobacterales</taxon>
        <taxon>Roseobacteraceae</taxon>
        <taxon>Tateyamaria</taxon>
    </lineage>
</organism>
<reference evidence="1 2" key="1">
    <citation type="submission" date="2024-08" db="EMBL/GenBank/DDBJ databases">
        <title>Tateyamaria sp. nov., isolated from marine algae.</title>
        <authorList>
            <person name="Choi B.J."/>
            <person name="Kim J.M."/>
            <person name="Lee J.K."/>
            <person name="Choi D.G."/>
            <person name="Bayburt H."/>
            <person name="Baek J.H."/>
            <person name="Han D.M."/>
            <person name="Jeon C.O."/>
        </authorList>
    </citation>
    <scope>NUCLEOTIDE SEQUENCE [LARGE SCALE GENOMIC DNA]</scope>
    <source>
        <strain evidence="1 2">KMU-156</strain>
    </source>
</reference>
<dbReference type="EMBL" id="JBHDIY010000002">
    <property type="protein sequence ID" value="MFL4469984.1"/>
    <property type="molecule type" value="Genomic_DNA"/>
</dbReference>
<keyword evidence="2" id="KW-1185">Reference proteome</keyword>
<evidence type="ECO:0000313" key="2">
    <source>
        <dbReference type="Proteomes" id="UP001627408"/>
    </source>
</evidence>
<dbReference type="InterPro" id="IPR021466">
    <property type="entry name" value="Put_rhamnosyl_transferase"/>
</dbReference>
<dbReference type="RefSeq" id="WP_407594223.1">
    <property type="nucleotide sequence ID" value="NZ_JBHDIY010000002.1"/>
</dbReference>
<comment type="caution">
    <text evidence="1">The sequence shown here is derived from an EMBL/GenBank/DDBJ whole genome shotgun (WGS) entry which is preliminary data.</text>
</comment>
<dbReference type="GO" id="GO:0016740">
    <property type="term" value="F:transferase activity"/>
    <property type="evidence" value="ECO:0007669"/>
    <property type="project" value="UniProtKB-KW"/>
</dbReference>
<dbReference type="Proteomes" id="UP001627408">
    <property type="component" value="Unassembled WGS sequence"/>
</dbReference>